<dbReference type="Proteomes" id="UP000576209">
    <property type="component" value="Unassembled WGS sequence"/>
</dbReference>
<protein>
    <recommendedName>
        <fullName evidence="2">DUF4097 domain-containing protein</fullName>
    </recommendedName>
</protein>
<keyword evidence="4" id="KW-1185">Reference proteome</keyword>
<evidence type="ECO:0000256" key="1">
    <source>
        <dbReference type="SAM" id="SignalP"/>
    </source>
</evidence>
<dbReference type="Pfam" id="PF13349">
    <property type="entry name" value="DUF4097"/>
    <property type="match status" value="1"/>
</dbReference>
<proteinExistence type="predicted"/>
<dbReference type="RefSeq" id="WP_183496705.1">
    <property type="nucleotide sequence ID" value="NZ_JACIFF010000008.1"/>
</dbReference>
<keyword evidence="1" id="KW-0732">Signal</keyword>
<feature type="domain" description="DUF4097" evidence="2">
    <location>
        <begin position="140"/>
        <end position="376"/>
    </location>
</feature>
<dbReference type="AlphaFoldDB" id="A0A840EEV2"/>
<comment type="caution">
    <text evidence="3">The sequence shown here is derived from an EMBL/GenBank/DDBJ whole genome shotgun (WGS) entry which is preliminary data.</text>
</comment>
<organism evidence="3 4">
    <name type="scientific">Neolewinella aquimaris</name>
    <dbReference type="NCBI Taxonomy" id="1835722"/>
    <lineage>
        <taxon>Bacteria</taxon>
        <taxon>Pseudomonadati</taxon>
        <taxon>Bacteroidota</taxon>
        <taxon>Saprospiria</taxon>
        <taxon>Saprospirales</taxon>
        <taxon>Lewinellaceae</taxon>
        <taxon>Neolewinella</taxon>
    </lineage>
</organism>
<evidence type="ECO:0000313" key="4">
    <source>
        <dbReference type="Proteomes" id="UP000576209"/>
    </source>
</evidence>
<evidence type="ECO:0000259" key="2">
    <source>
        <dbReference type="Pfam" id="PF13349"/>
    </source>
</evidence>
<sequence>MKVNFTTALLMLFLLLSLPGAASHPVGDFEKRISETFAIRNDGRVSLDNRYGEIKVVTWNQPKVKIDVLIRIAARNEEDFKKVLQRIDVRLSGANNAVSAITSVNSGGKGSSFWSYFTNSWGSNDDFKIYYTVSMPESVSLEVEAKYCDVELPNLSGEMTLGVAYGDLVAGRLTNRGTVNVSYGSARIEQLGTESTVKLRYSEGAIRNAGNLRYDGRYSEVRFGKVGVLRLDVGYEEIEVESADEVYMDGNYNDLSVEYTNRIFVDGSYTDFNIGTVTKVLEASCNYGDIEVDKLSAGFERITIRASYTDVQIDVDDDAGYTLDLDAKYGDIDVPTSGLSPRNIGSESGRDYVKGTKAGRGNGTIKVSTSYGDIEIY</sequence>
<dbReference type="EMBL" id="JACIFF010000008">
    <property type="protein sequence ID" value="MBB4080468.1"/>
    <property type="molecule type" value="Genomic_DNA"/>
</dbReference>
<gene>
    <name evidence="3" type="ORF">GGR28_003102</name>
</gene>
<feature type="chain" id="PRO_5032603845" description="DUF4097 domain-containing protein" evidence="1">
    <location>
        <begin position="23"/>
        <end position="377"/>
    </location>
</feature>
<evidence type="ECO:0000313" key="3">
    <source>
        <dbReference type="EMBL" id="MBB4080468.1"/>
    </source>
</evidence>
<dbReference type="InterPro" id="IPR025164">
    <property type="entry name" value="Toastrack_DUF4097"/>
</dbReference>
<accession>A0A840EEV2</accession>
<reference evidence="3 4" key="1">
    <citation type="submission" date="2020-08" db="EMBL/GenBank/DDBJ databases">
        <title>Genomic Encyclopedia of Type Strains, Phase IV (KMG-IV): sequencing the most valuable type-strain genomes for metagenomic binning, comparative biology and taxonomic classification.</title>
        <authorList>
            <person name="Goeker M."/>
        </authorList>
    </citation>
    <scope>NUCLEOTIDE SEQUENCE [LARGE SCALE GENOMIC DNA]</scope>
    <source>
        <strain evidence="3 4">DSM 105137</strain>
    </source>
</reference>
<feature type="signal peptide" evidence="1">
    <location>
        <begin position="1"/>
        <end position="22"/>
    </location>
</feature>
<name>A0A840EEV2_9BACT</name>